<name>A0A7R7Y118_9EURO</name>
<dbReference type="PANTHER" id="PTHR12483:SF79">
    <property type="entry name" value="COPPER TRANSPORT PROTEIN"/>
    <property type="match status" value="1"/>
</dbReference>
<dbReference type="PANTHER" id="PTHR12483">
    <property type="entry name" value="SOLUTE CARRIER FAMILY 31 COPPER TRANSPORTERS"/>
    <property type="match status" value="1"/>
</dbReference>
<evidence type="ECO:0000256" key="2">
    <source>
        <dbReference type="ARBA" id="ARBA00022989"/>
    </source>
</evidence>
<keyword evidence="3 4" id="KW-0472">Membrane</keyword>
<keyword evidence="4" id="KW-0813">Transport</keyword>
<keyword evidence="2 4" id="KW-1133">Transmembrane helix</keyword>
<dbReference type="RefSeq" id="XP_041562769.1">
    <property type="nucleotide sequence ID" value="XM_041697217.1"/>
</dbReference>
<sequence>MEQPSLLPRMAGMDMGSSATNNSCSVEMLWNWNTIDSCFLASSWHVTSKGMFAVSCIGVALLGVSLEFLRRVSKDYEESLQRQFQRHAMSQLDDPLVCGATANVVSYRASPVQQIIRAILHVAQFAVAYITMLIAMYYNGYMIISIFIGAFLGKLFFDWGQYKVVLGQSQGPVPQQTKAAVVEDDATKCCG</sequence>
<keyword evidence="4" id="KW-0187">Copper transport</keyword>
<gene>
    <name evidence="5" type="ORF">APUU_80886A</name>
</gene>
<evidence type="ECO:0000313" key="5">
    <source>
        <dbReference type="EMBL" id="BCS30583.1"/>
    </source>
</evidence>
<keyword evidence="4" id="KW-0406">Ion transport</keyword>
<dbReference type="GeneID" id="64980580"/>
<feature type="transmembrane region" description="Helical" evidence="4">
    <location>
        <begin position="50"/>
        <end position="69"/>
    </location>
</feature>
<accession>A0A7R7Y118</accession>
<keyword evidence="4" id="KW-0186">Copper</keyword>
<dbReference type="Proteomes" id="UP000654913">
    <property type="component" value="Chromosome 8"/>
</dbReference>
<reference evidence="5" key="1">
    <citation type="submission" date="2021-01" db="EMBL/GenBank/DDBJ databases">
        <authorList>
            <consortium name="Aspergillus puulaauensis MK2 genome sequencing consortium"/>
            <person name="Kazuki M."/>
            <person name="Futagami T."/>
        </authorList>
    </citation>
    <scope>NUCLEOTIDE SEQUENCE</scope>
    <source>
        <strain evidence="5">MK2</strain>
    </source>
</reference>
<organism evidence="5 6">
    <name type="scientific">Aspergillus puulaauensis</name>
    <dbReference type="NCBI Taxonomy" id="1220207"/>
    <lineage>
        <taxon>Eukaryota</taxon>
        <taxon>Fungi</taxon>
        <taxon>Dikarya</taxon>
        <taxon>Ascomycota</taxon>
        <taxon>Pezizomycotina</taxon>
        <taxon>Eurotiomycetes</taxon>
        <taxon>Eurotiomycetidae</taxon>
        <taxon>Eurotiales</taxon>
        <taxon>Aspergillaceae</taxon>
        <taxon>Aspergillus</taxon>
    </lineage>
</organism>
<dbReference type="OrthoDB" id="161814at2759"/>
<reference evidence="5" key="2">
    <citation type="submission" date="2021-02" db="EMBL/GenBank/DDBJ databases">
        <title>Aspergillus puulaauensis MK2 genome sequence.</title>
        <authorList>
            <person name="Futagami T."/>
            <person name="Mori K."/>
            <person name="Kadooka C."/>
            <person name="Tanaka T."/>
        </authorList>
    </citation>
    <scope>NUCLEOTIDE SEQUENCE</scope>
    <source>
        <strain evidence="5">MK2</strain>
    </source>
</reference>
<evidence type="ECO:0000313" key="6">
    <source>
        <dbReference type="Proteomes" id="UP000654913"/>
    </source>
</evidence>
<proteinExistence type="inferred from homology"/>
<dbReference type="KEGG" id="apuu:APUU_80886A"/>
<dbReference type="Pfam" id="PF04145">
    <property type="entry name" value="Ctr"/>
    <property type="match status" value="1"/>
</dbReference>
<evidence type="ECO:0000256" key="1">
    <source>
        <dbReference type="ARBA" id="ARBA00022692"/>
    </source>
</evidence>
<evidence type="ECO:0000256" key="3">
    <source>
        <dbReference type="ARBA" id="ARBA00023136"/>
    </source>
</evidence>
<comment type="subcellular location">
    <subcellularLocation>
        <location evidence="4">Membrane</location>
        <topology evidence="4">Multi-pass membrane protein</topology>
    </subcellularLocation>
</comment>
<keyword evidence="1 4" id="KW-0812">Transmembrane</keyword>
<protein>
    <recommendedName>
        <fullName evidence="4">Copper transport protein</fullName>
    </recommendedName>
</protein>
<evidence type="ECO:0000256" key="4">
    <source>
        <dbReference type="RuleBase" id="RU367022"/>
    </source>
</evidence>
<dbReference type="EMBL" id="AP024450">
    <property type="protein sequence ID" value="BCS30583.1"/>
    <property type="molecule type" value="Genomic_DNA"/>
</dbReference>
<dbReference type="GO" id="GO:0005375">
    <property type="term" value="F:copper ion transmembrane transporter activity"/>
    <property type="evidence" value="ECO:0007669"/>
    <property type="project" value="UniProtKB-UniRule"/>
</dbReference>
<dbReference type="InterPro" id="IPR007274">
    <property type="entry name" value="Cop_transporter"/>
</dbReference>
<comment type="similarity">
    <text evidence="4">Belongs to the copper transporter (Ctr) (TC 1.A.56) family. SLC31A subfamily.</text>
</comment>
<keyword evidence="6" id="KW-1185">Reference proteome</keyword>
<dbReference type="GO" id="GO:0016020">
    <property type="term" value="C:membrane"/>
    <property type="evidence" value="ECO:0007669"/>
    <property type="project" value="UniProtKB-SubCell"/>
</dbReference>
<dbReference type="AlphaFoldDB" id="A0A7R7Y118"/>